<dbReference type="SUPFAM" id="SSF51726">
    <property type="entry name" value="UROD/MetE-like"/>
    <property type="match status" value="1"/>
</dbReference>
<dbReference type="Gene3D" id="3.20.20.210">
    <property type="match status" value="1"/>
</dbReference>
<dbReference type="Pfam" id="PF01717">
    <property type="entry name" value="Meth_synt_2"/>
    <property type="match status" value="1"/>
</dbReference>
<dbReference type="AlphaFoldDB" id="A0A6J7LGJ1"/>
<protein>
    <submittedName>
        <fullName evidence="2">Unannotated protein</fullName>
    </submittedName>
</protein>
<accession>A0A6J7LGJ1</accession>
<evidence type="ECO:0000313" key="2">
    <source>
        <dbReference type="EMBL" id="CAB4964824.1"/>
    </source>
</evidence>
<dbReference type="GO" id="GO:0009086">
    <property type="term" value="P:methionine biosynthetic process"/>
    <property type="evidence" value="ECO:0007669"/>
    <property type="project" value="InterPro"/>
</dbReference>
<dbReference type="InterPro" id="IPR002629">
    <property type="entry name" value="Met_Synth_C/arc"/>
</dbReference>
<evidence type="ECO:0000259" key="1">
    <source>
        <dbReference type="Pfam" id="PF01717"/>
    </source>
</evidence>
<feature type="domain" description="Cobalamin-independent methionine synthase MetE C-terminal/archaeal" evidence="1">
    <location>
        <begin position="152"/>
        <end position="327"/>
    </location>
</feature>
<dbReference type="GO" id="GO:0003871">
    <property type="term" value="F:5-methyltetrahydropteroyltriglutamate-homocysteine S-methyltransferase activity"/>
    <property type="evidence" value="ECO:0007669"/>
    <property type="project" value="InterPro"/>
</dbReference>
<proteinExistence type="predicted"/>
<dbReference type="InterPro" id="IPR038071">
    <property type="entry name" value="UROD/MetE-like_sf"/>
</dbReference>
<dbReference type="GO" id="GO:0008270">
    <property type="term" value="F:zinc ion binding"/>
    <property type="evidence" value="ECO:0007669"/>
    <property type="project" value="InterPro"/>
</dbReference>
<sequence>MSTATGIGSLPGTTDDDFAEATRLVLGELPDLPHVPELPGRGVGAQMTGRGLAVVAGLAADLQPAGWRLTDASGADHRRARSLLAQDLDTVEELGQDYVGAFKTQVAGPWTLAATVEKPRGDKVLSDHGARRELAQALAEGIGEHLADLRRRLRGVERWVVQVDEPALAAVVHAQVPTASGFGRHRKVDLPEASAHLEWVVSAITAAGAEAWVHSCAPQVPWSLVAGTGVSGLSADLDMLGAVDLDTFAEVLESGGTAVLGVVPSTDPGAAPSDAPITERVQRWLDMLGLDPEVVGERIVVSPTCGLAGATPTWAAQAVRLSATVARNL</sequence>
<reference evidence="2" key="1">
    <citation type="submission" date="2020-05" db="EMBL/GenBank/DDBJ databases">
        <authorList>
            <person name="Chiriac C."/>
            <person name="Salcher M."/>
            <person name="Ghai R."/>
            <person name="Kavagutti S V."/>
        </authorList>
    </citation>
    <scope>NUCLEOTIDE SEQUENCE</scope>
</reference>
<dbReference type="EMBL" id="CAFBMW010000049">
    <property type="protein sequence ID" value="CAB4964824.1"/>
    <property type="molecule type" value="Genomic_DNA"/>
</dbReference>
<gene>
    <name evidence="2" type="ORF">UFOPK3662_03613</name>
</gene>
<organism evidence="2">
    <name type="scientific">freshwater metagenome</name>
    <dbReference type="NCBI Taxonomy" id="449393"/>
    <lineage>
        <taxon>unclassified sequences</taxon>
        <taxon>metagenomes</taxon>
        <taxon>ecological metagenomes</taxon>
    </lineage>
</organism>
<name>A0A6J7LGJ1_9ZZZZ</name>